<evidence type="ECO:0000313" key="2">
    <source>
        <dbReference type="Proteomes" id="UP000007875"/>
    </source>
</evidence>
<name>H2Z3I8_CIOSA</name>
<accession>H2Z3I8</accession>
<reference evidence="1" key="3">
    <citation type="submission" date="2025-09" db="UniProtKB">
        <authorList>
            <consortium name="Ensembl"/>
        </authorList>
    </citation>
    <scope>IDENTIFICATION</scope>
</reference>
<protein>
    <submittedName>
        <fullName evidence="1">Uncharacterized protein</fullName>
    </submittedName>
</protein>
<sequence length="57" mass="6475">ETNLFIASRESSWIRTFVECVCGNDCCYAKDVNMESQQFILSLAHHVLINGITIKII</sequence>
<dbReference type="AlphaFoldDB" id="H2Z3I8"/>
<proteinExistence type="predicted"/>
<keyword evidence="2" id="KW-1185">Reference proteome</keyword>
<dbReference type="InParanoid" id="H2Z3I8"/>
<organism evidence="1 2">
    <name type="scientific">Ciona savignyi</name>
    <name type="common">Pacific transparent sea squirt</name>
    <dbReference type="NCBI Taxonomy" id="51511"/>
    <lineage>
        <taxon>Eukaryota</taxon>
        <taxon>Metazoa</taxon>
        <taxon>Chordata</taxon>
        <taxon>Tunicata</taxon>
        <taxon>Ascidiacea</taxon>
        <taxon>Phlebobranchia</taxon>
        <taxon>Cionidae</taxon>
        <taxon>Ciona</taxon>
    </lineage>
</organism>
<dbReference type="HOGENOM" id="CLU_3001577_0_0_1"/>
<dbReference type="Proteomes" id="UP000007875">
    <property type="component" value="Unassembled WGS sequence"/>
</dbReference>
<dbReference type="Ensembl" id="ENSCSAVT00000012290.1">
    <property type="protein sequence ID" value="ENSCSAVP00000012150.1"/>
    <property type="gene ID" value="ENSCSAVG00000007146.1"/>
</dbReference>
<reference evidence="2" key="1">
    <citation type="submission" date="2003-08" db="EMBL/GenBank/DDBJ databases">
        <authorList>
            <person name="Birren B."/>
            <person name="Nusbaum C."/>
            <person name="Abebe A."/>
            <person name="Abouelleil A."/>
            <person name="Adekoya E."/>
            <person name="Ait-zahra M."/>
            <person name="Allen N."/>
            <person name="Allen T."/>
            <person name="An P."/>
            <person name="Anderson M."/>
            <person name="Anderson S."/>
            <person name="Arachchi H."/>
            <person name="Armbruster J."/>
            <person name="Bachantsang P."/>
            <person name="Baldwin J."/>
            <person name="Barry A."/>
            <person name="Bayul T."/>
            <person name="Blitshsteyn B."/>
            <person name="Bloom T."/>
            <person name="Blye J."/>
            <person name="Boguslavskiy L."/>
            <person name="Borowsky M."/>
            <person name="Boukhgalter B."/>
            <person name="Brunache A."/>
            <person name="Butler J."/>
            <person name="Calixte N."/>
            <person name="Calvo S."/>
            <person name="Camarata J."/>
            <person name="Campo K."/>
            <person name="Chang J."/>
            <person name="Cheshatsang Y."/>
            <person name="Citroen M."/>
            <person name="Collymore A."/>
            <person name="Considine T."/>
            <person name="Cook A."/>
            <person name="Cooke P."/>
            <person name="Corum B."/>
            <person name="Cuomo C."/>
            <person name="David R."/>
            <person name="Dawoe T."/>
            <person name="Degray S."/>
            <person name="Dodge S."/>
            <person name="Dooley K."/>
            <person name="Dorje P."/>
            <person name="Dorjee K."/>
            <person name="Dorris L."/>
            <person name="Duffey N."/>
            <person name="Dupes A."/>
            <person name="Elkins T."/>
            <person name="Engels R."/>
            <person name="Erickson J."/>
            <person name="Farina A."/>
            <person name="Faro S."/>
            <person name="Ferreira P."/>
            <person name="Fischer H."/>
            <person name="Fitzgerald M."/>
            <person name="Foley K."/>
            <person name="Gage D."/>
            <person name="Galagan J."/>
            <person name="Gearin G."/>
            <person name="Gnerre S."/>
            <person name="Gnirke A."/>
            <person name="Goyette A."/>
            <person name="Graham J."/>
            <person name="Grandbois E."/>
            <person name="Gyaltsen K."/>
            <person name="Hafez N."/>
            <person name="Hagopian D."/>
            <person name="Hagos B."/>
            <person name="Hall J."/>
            <person name="Hatcher B."/>
            <person name="Heller A."/>
            <person name="Higgins H."/>
            <person name="Honan T."/>
            <person name="Horn A."/>
            <person name="Houde N."/>
            <person name="Hughes L."/>
            <person name="Hulme W."/>
            <person name="Husby E."/>
            <person name="Iliev I."/>
            <person name="Jaffe D."/>
            <person name="Jones C."/>
            <person name="Kamal M."/>
            <person name="Kamat A."/>
            <person name="Kamvysselis M."/>
            <person name="Karlsson E."/>
            <person name="Kells C."/>
            <person name="Kieu A."/>
            <person name="Kisner P."/>
            <person name="Kodira C."/>
            <person name="Kulbokas E."/>
            <person name="Labutti K."/>
            <person name="Lama D."/>
            <person name="Landers T."/>
            <person name="Leger J."/>
            <person name="Levine S."/>
            <person name="Lewis D."/>
            <person name="Lewis T."/>
            <person name="Lindblad-toh K."/>
            <person name="Liu X."/>
            <person name="Lokyitsang T."/>
            <person name="Lokyitsang Y."/>
            <person name="Lucien O."/>
            <person name="Lui A."/>
            <person name="Ma L.J."/>
            <person name="Mabbitt R."/>
            <person name="Macdonald J."/>
            <person name="Maclean C."/>
            <person name="Major J."/>
            <person name="Manning J."/>
            <person name="Marabella R."/>
            <person name="Maru K."/>
            <person name="Matthews C."/>
            <person name="Mauceli E."/>
            <person name="Mccarthy M."/>
            <person name="Mcdonough S."/>
            <person name="Mcghee T."/>
            <person name="Meldrim J."/>
            <person name="Meneus L."/>
            <person name="Mesirov J."/>
            <person name="Mihalev A."/>
            <person name="Mihova T."/>
            <person name="Mikkelsen T."/>
            <person name="Mlenga V."/>
            <person name="Moru K."/>
            <person name="Mozes J."/>
            <person name="Mulrain L."/>
            <person name="Munson G."/>
            <person name="Naylor J."/>
            <person name="Newes C."/>
            <person name="Nguyen C."/>
            <person name="Nguyen N."/>
            <person name="Nguyen T."/>
            <person name="Nicol R."/>
            <person name="Nielsen C."/>
            <person name="Nizzari M."/>
            <person name="Norbu C."/>
            <person name="Norbu N."/>
            <person name="O'donnell P."/>
            <person name="Okoawo O."/>
            <person name="O'leary S."/>
            <person name="Omotosho B."/>
            <person name="O'neill K."/>
            <person name="Osman S."/>
            <person name="Parker S."/>
            <person name="Perrin D."/>
            <person name="Phunkhang P."/>
            <person name="Piqani B."/>
            <person name="Purcell S."/>
            <person name="Rachupka T."/>
            <person name="Ramasamy U."/>
            <person name="Rameau R."/>
            <person name="Ray V."/>
            <person name="Raymond C."/>
            <person name="Retta R."/>
            <person name="Richardson S."/>
            <person name="Rise C."/>
            <person name="Rodriguez J."/>
            <person name="Rogers J."/>
            <person name="Rogov P."/>
            <person name="Rutman M."/>
            <person name="Schupbach R."/>
            <person name="Seaman C."/>
            <person name="Settipalli S."/>
            <person name="Sharpe T."/>
            <person name="Sheridan J."/>
            <person name="Sherpa N."/>
            <person name="Shi J."/>
            <person name="Smirnov S."/>
            <person name="Smith C."/>
            <person name="Sougnez C."/>
            <person name="Spencer B."/>
            <person name="Stalker J."/>
            <person name="Stange-thomann N."/>
            <person name="Stavropoulos S."/>
            <person name="Stetson K."/>
            <person name="Stone C."/>
            <person name="Stone S."/>
            <person name="Stubbs M."/>
            <person name="Talamas J."/>
            <person name="Tchuinga P."/>
            <person name="Tenzing P."/>
            <person name="Tesfaye S."/>
            <person name="Theodore J."/>
            <person name="Thoulutsang Y."/>
            <person name="Topham K."/>
            <person name="Towey S."/>
            <person name="Tsamla T."/>
            <person name="Tsomo N."/>
            <person name="Vallee D."/>
            <person name="Vassiliev H."/>
            <person name="Venkataraman V."/>
            <person name="Vinson J."/>
            <person name="Vo A."/>
            <person name="Wade C."/>
            <person name="Wang S."/>
            <person name="Wangchuk T."/>
            <person name="Wangdi T."/>
            <person name="Whittaker C."/>
            <person name="Wilkinson J."/>
            <person name="Wu Y."/>
            <person name="Wyman D."/>
            <person name="Yadav S."/>
            <person name="Yang S."/>
            <person name="Yang X."/>
            <person name="Yeager S."/>
            <person name="Yee E."/>
            <person name="Young G."/>
            <person name="Zainoun J."/>
            <person name="Zembeck L."/>
            <person name="Zimmer A."/>
            <person name="Zody M."/>
            <person name="Lander E."/>
        </authorList>
    </citation>
    <scope>NUCLEOTIDE SEQUENCE [LARGE SCALE GENOMIC DNA]</scope>
</reference>
<reference evidence="1" key="2">
    <citation type="submission" date="2025-08" db="UniProtKB">
        <authorList>
            <consortium name="Ensembl"/>
        </authorList>
    </citation>
    <scope>IDENTIFICATION</scope>
</reference>
<evidence type="ECO:0000313" key="1">
    <source>
        <dbReference type="Ensembl" id="ENSCSAVP00000012150.1"/>
    </source>
</evidence>